<evidence type="ECO:0000313" key="9">
    <source>
        <dbReference type="EMBL" id="SVB00856.1"/>
    </source>
</evidence>
<feature type="transmembrane region" description="Helical" evidence="7">
    <location>
        <begin position="22"/>
        <end position="46"/>
    </location>
</feature>
<feature type="transmembrane region" description="Helical" evidence="7">
    <location>
        <begin position="153"/>
        <end position="172"/>
    </location>
</feature>
<evidence type="ECO:0000256" key="6">
    <source>
        <dbReference type="ARBA" id="ARBA00023136"/>
    </source>
</evidence>
<dbReference type="PROSITE" id="PS50928">
    <property type="entry name" value="ABC_TM1"/>
    <property type="match status" value="1"/>
</dbReference>
<feature type="transmembrane region" description="Helical" evidence="7">
    <location>
        <begin position="67"/>
        <end position="85"/>
    </location>
</feature>
<dbReference type="AlphaFoldDB" id="A0A382AH75"/>
<dbReference type="Pfam" id="PF00528">
    <property type="entry name" value="BPD_transp_1"/>
    <property type="match status" value="1"/>
</dbReference>
<dbReference type="NCBIfam" id="TIGR01726">
    <property type="entry name" value="HEQRo_perm_3TM"/>
    <property type="match status" value="1"/>
</dbReference>
<dbReference type="GO" id="GO:0043190">
    <property type="term" value="C:ATP-binding cassette (ABC) transporter complex"/>
    <property type="evidence" value="ECO:0007669"/>
    <property type="project" value="InterPro"/>
</dbReference>
<evidence type="ECO:0000256" key="4">
    <source>
        <dbReference type="ARBA" id="ARBA00022692"/>
    </source>
</evidence>
<evidence type="ECO:0000256" key="5">
    <source>
        <dbReference type="ARBA" id="ARBA00022989"/>
    </source>
</evidence>
<keyword evidence="3" id="KW-1003">Cell membrane</keyword>
<dbReference type="Gene3D" id="1.10.3720.10">
    <property type="entry name" value="MetI-like"/>
    <property type="match status" value="1"/>
</dbReference>
<feature type="transmembrane region" description="Helical" evidence="7">
    <location>
        <begin position="91"/>
        <end position="111"/>
    </location>
</feature>
<name>A0A382AH75_9ZZZZ</name>
<evidence type="ECO:0000256" key="1">
    <source>
        <dbReference type="ARBA" id="ARBA00004651"/>
    </source>
</evidence>
<reference evidence="9" key="1">
    <citation type="submission" date="2018-05" db="EMBL/GenBank/DDBJ databases">
        <authorList>
            <person name="Lanie J.A."/>
            <person name="Ng W.-L."/>
            <person name="Kazmierczak K.M."/>
            <person name="Andrzejewski T.M."/>
            <person name="Davidsen T.M."/>
            <person name="Wayne K.J."/>
            <person name="Tettelin H."/>
            <person name="Glass J.I."/>
            <person name="Rusch D."/>
            <person name="Podicherti R."/>
            <person name="Tsui H.-C.T."/>
            <person name="Winkler M.E."/>
        </authorList>
    </citation>
    <scope>NUCLEOTIDE SEQUENCE</scope>
</reference>
<evidence type="ECO:0000259" key="8">
    <source>
        <dbReference type="PROSITE" id="PS50928"/>
    </source>
</evidence>
<dbReference type="PANTHER" id="PTHR30614">
    <property type="entry name" value="MEMBRANE COMPONENT OF AMINO ACID ABC TRANSPORTER"/>
    <property type="match status" value="1"/>
</dbReference>
<dbReference type="GO" id="GO:0006865">
    <property type="term" value="P:amino acid transport"/>
    <property type="evidence" value="ECO:0007669"/>
    <property type="project" value="TreeGrafter"/>
</dbReference>
<keyword evidence="2" id="KW-0813">Transport</keyword>
<sequence>MEFRFFEIYRSTEYLNILLEGIITSFILTVFAATIGFAFAIILAGVRYAKIYFLDSVSASYTEFIRNTPLIVQLFFVAFGLPILLNYQWPFWAHALLALILNFSAYFAEILRAGFVNISKGQLEGAMSIGLSRKVIFYKIVLPQAVAKMYPSLVGQFIFLFLTTGIISEIGVQDLTHAGLFIDSRSFRSFEVFTTLTVLYIGLSLFFKYILARANLILFPYLIKS</sequence>
<proteinExistence type="predicted"/>
<feature type="domain" description="ABC transmembrane type-1" evidence="8">
    <location>
        <begin position="18"/>
        <end position="211"/>
    </location>
</feature>
<accession>A0A382AH75</accession>
<dbReference type="InterPro" id="IPR035906">
    <property type="entry name" value="MetI-like_sf"/>
</dbReference>
<dbReference type="InterPro" id="IPR043429">
    <property type="entry name" value="ArtM/GltK/GlnP/TcyL/YhdX-like"/>
</dbReference>
<keyword evidence="6 7" id="KW-0472">Membrane</keyword>
<dbReference type="InterPro" id="IPR000515">
    <property type="entry name" value="MetI-like"/>
</dbReference>
<dbReference type="InterPro" id="IPR010065">
    <property type="entry name" value="AA_ABC_transptr_permease_3TM"/>
</dbReference>
<evidence type="ECO:0000256" key="2">
    <source>
        <dbReference type="ARBA" id="ARBA00022448"/>
    </source>
</evidence>
<feature type="transmembrane region" description="Helical" evidence="7">
    <location>
        <begin position="192"/>
        <end position="211"/>
    </location>
</feature>
<protein>
    <recommendedName>
        <fullName evidence="8">ABC transmembrane type-1 domain-containing protein</fullName>
    </recommendedName>
</protein>
<dbReference type="SUPFAM" id="SSF161098">
    <property type="entry name" value="MetI-like"/>
    <property type="match status" value="1"/>
</dbReference>
<gene>
    <name evidence="9" type="ORF">METZ01_LOCUS153710</name>
</gene>
<keyword evidence="5 7" id="KW-1133">Transmembrane helix</keyword>
<comment type="subcellular location">
    <subcellularLocation>
        <location evidence="1">Cell membrane</location>
        <topology evidence="1">Multi-pass membrane protein</topology>
    </subcellularLocation>
</comment>
<evidence type="ECO:0000256" key="7">
    <source>
        <dbReference type="SAM" id="Phobius"/>
    </source>
</evidence>
<dbReference type="CDD" id="cd06261">
    <property type="entry name" value="TM_PBP2"/>
    <property type="match status" value="1"/>
</dbReference>
<dbReference type="PANTHER" id="PTHR30614:SF35">
    <property type="entry name" value="ABC TRANSPORTER PERMEASE PROTEIN"/>
    <property type="match status" value="1"/>
</dbReference>
<keyword evidence="4 7" id="KW-0812">Transmembrane</keyword>
<evidence type="ECO:0000256" key="3">
    <source>
        <dbReference type="ARBA" id="ARBA00022475"/>
    </source>
</evidence>
<dbReference type="EMBL" id="UINC01025380">
    <property type="protein sequence ID" value="SVB00856.1"/>
    <property type="molecule type" value="Genomic_DNA"/>
</dbReference>
<dbReference type="GO" id="GO:0022857">
    <property type="term" value="F:transmembrane transporter activity"/>
    <property type="evidence" value="ECO:0007669"/>
    <property type="project" value="InterPro"/>
</dbReference>
<organism evidence="9">
    <name type="scientific">marine metagenome</name>
    <dbReference type="NCBI Taxonomy" id="408172"/>
    <lineage>
        <taxon>unclassified sequences</taxon>
        <taxon>metagenomes</taxon>
        <taxon>ecological metagenomes</taxon>
    </lineage>
</organism>